<evidence type="ECO:0000313" key="5">
    <source>
        <dbReference type="Proteomes" id="UP000275024"/>
    </source>
</evidence>
<feature type="transmembrane region" description="Helical" evidence="1">
    <location>
        <begin position="12"/>
        <end position="33"/>
    </location>
</feature>
<dbReference type="Proteomes" id="UP000268652">
    <property type="component" value="Unassembled WGS sequence"/>
</dbReference>
<feature type="transmembrane region" description="Helical" evidence="1">
    <location>
        <begin position="68"/>
        <end position="90"/>
    </location>
</feature>
<sequence length="141" mass="14263">MQSNDARIIRGAAIPTAVVGVLAVAIGAVTAGVDGAGGVALGVLVAAVFFAGGQLSLGYVGRRWPETFFGAAFLIYTTQMGFLLGLLLLLRDASFLDGRAFAAGVLAGTAAWLGGQVRAHGKLKTLYVEPESTSASPGGRP</sequence>
<keyword evidence="1" id="KW-0812">Transmembrane</keyword>
<dbReference type="EMBL" id="RBDX01000008">
    <property type="protein sequence ID" value="RKN09382.1"/>
    <property type="molecule type" value="Genomic_DNA"/>
</dbReference>
<dbReference type="AlphaFoldDB" id="A0A3A9W9S0"/>
<accession>A0A3A9W9S0</accession>
<organism evidence="2 5">
    <name type="scientific">Streptomyces radicis</name>
    <dbReference type="NCBI Taxonomy" id="1750517"/>
    <lineage>
        <taxon>Bacteria</taxon>
        <taxon>Bacillati</taxon>
        <taxon>Actinomycetota</taxon>
        <taxon>Actinomycetes</taxon>
        <taxon>Kitasatosporales</taxon>
        <taxon>Streptomycetaceae</taxon>
        <taxon>Streptomyces</taxon>
    </lineage>
</organism>
<keyword evidence="4" id="KW-1185">Reference proteome</keyword>
<dbReference type="EMBL" id="RBDY01000008">
    <property type="protein sequence ID" value="RKN23020.1"/>
    <property type="molecule type" value="Genomic_DNA"/>
</dbReference>
<comment type="caution">
    <text evidence="2">The sequence shown here is derived from an EMBL/GenBank/DDBJ whole genome shotgun (WGS) entry which is preliminary data.</text>
</comment>
<evidence type="ECO:0000313" key="2">
    <source>
        <dbReference type="EMBL" id="RKN09382.1"/>
    </source>
</evidence>
<keyword evidence="1" id="KW-0472">Membrane</keyword>
<evidence type="ECO:0000256" key="1">
    <source>
        <dbReference type="SAM" id="Phobius"/>
    </source>
</evidence>
<name>A0A3A9W9S0_9ACTN</name>
<feature type="transmembrane region" description="Helical" evidence="1">
    <location>
        <begin position="96"/>
        <end position="114"/>
    </location>
</feature>
<reference evidence="4 5" key="1">
    <citation type="submission" date="2018-09" db="EMBL/GenBank/DDBJ databases">
        <title>Streptomyces sp. nov. DS1-2, an endophytic actinomycete isolated from roots of Dendrobium scabrilingue.</title>
        <authorList>
            <person name="Kuncharoen N."/>
            <person name="Kudo T."/>
            <person name="Ohkuma M."/>
            <person name="Yuki M."/>
            <person name="Tanasupawat S."/>
        </authorList>
    </citation>
    <scope>NUCLEOTIDE SEQUENCE [LARGE SCALE GENOMIC DNA]</scope>
    <source>
        <strain evidence="2 5">AZ1-7</strain>
        <strain evidence="3 4">DS1-2</strain>
    </source>
</reference>
<protein>
    <recommendedName>
        <fullName evidence="6">ATP synthase protein I</fullName>
    </recommendedName>
</protein>
<evidence type="ECO:0008006" key="6">
    <source>
        <dbReference type="Google" id="ProtNLM"/>
    </source>
</evidence>
<proteinExistence type="predicted"/>
<feature type="transmembrane region" description="Helical" evidence="1">
    <location>
        <begin position="39"/>
        <end position="61"/>
    </location>
</feature>
<keyword evidence="1" id="KW-1133">Transmembrane helix</keyword>
<dbReference type="RefSeq" id="WP_120697193.1">
    <property type="nucleotide sequence ID" value="NZ_RBDX01000008.1"/>
</dbReference>
<evidence type="ECO:0000313" key="3">
    <source>
        <dbReference type="EMBL" id="RKN23020.1"/>
    </source>
</evidence>
<evidence type="ECO:0000313" key="4">
    <source>
        <dbReference type="Proteomes" id="UP000268652"/>
    </source>
</evidence>
<gene>
    <name evidence="3" type="ORF">D7318_13460</name>
    <name evidence="2" type="ORF">D7319_13065</name>
</gene>
<dbReference type="Proteomes" id="UP000275024">
    <property type="component" value="Unassembled WGS sequence"/>
</dbReference>